<accession>A0A0E3LHH9</accession>
<sequence length="875" mass="99811">MEADEPSVPIIDVGGNFTQGNISGQSAIGSNISQIQYTNCTFVYPDGSTKQGYSWIYTQGARLIIDPKRVFGRETELEKIENYLEDNSALVITGLRGTGKSTLASMFVDRMGESGKFAGIYWRKVDETTDISEIIGSFFTVIGKPVKDLERYKILDQINLLFNELNEASYLLVLDNFEVILDPQTNKPLESKVGFSELIESAKESCIRSKILFTSWDSLASERGIRPFSYQIRGLDTSAGILLLRHEGLLNESETELKKAIKLSDGHPLALILLAQLVREEADTLSTLLNDGSLWIGEEGEVAENILAKIYRRLSEDERELLQYISIFRQPAPTKAIEIVANHPKWTERRIKKVALKLAHKSLIQKTENGYYWEESLICRYAGTQLSEKLECHKLACKYYLSFSLPAKPAKKEDVQSLIEAHYHACMAEEYNQCIEIIVNSNLHHLLDLWGSPRTLIELYTKLLPNNPLKDKPLLNIESHIFVLGNLGIAYNQIGETKKAIEYYELALELSRNIGNRNSEGSLLCNLGISYRDLSKFEKSIEYFEQALQIAKDLKNKEGEGNLLGNLGSAYRCIGKLRQSIEFYEQALRIARDIGNRRIEEHQLENIGNVYYSLKEFKKAEKYNEQAILIAKELGDVPAEGLILGNMGSIHRSLGKVEKAIEYHKKSLYIARKIEDRRLEENQLINLGNAYSDFGDVKKAVEYYEQALVVILKFLGDEKIEKLLEKLGDNYLHLNEEKKSIIYYKKTLQIVKTIENKHMEARLLEKLCFAYVMSRNIEKAIEYGNQAILISKEVCDRKIEGESLENFGFIYTLLGDPKKAIEYYLQALYISRELGDKSIERENLRNLGSAYYQLGEVKKADKYYEQANLIKETSK</sequence>
<dbReference type="Pfam" id="PF00515">
    <property type="entry name" value="TPR_1"/>
    <property type="match status" value="1"/>
</dbReference>
<evidence type="ECO:0000256" key="1">
    <source>
        <dbReference type="ARBA" id="ARBA00004496"/>
    </source>
</evidence>
<dbReference type="PATRIC" id="fig|1434123.4.peg.2474"/>
<comment type="subcellular location">
    <subcellularLocation>
        <location evidence="1">Cytoplasm</location>
    </subcellularLocation>
</comment>
<dbReference type="InterPro" id="IPR011990">
    <property type="entry name" value="TPR-like_helical_dom_sf"/>
</dbReference>
<dbReference type="InterPro" id="IPR027417">
    <property type="entry name" value="P-loop_NTPase"/>
</dbReference>
<keyword evidence="7" id="KW-1185">Reference proteome</keyword>
<evidence type="ECO:0000256" key="3">
    <source>
        <dbReference type="ARBA" id="ARBA00022737"/>
    </source>
</evidence>
<dbReference type="InterPro" id="IPR019734">
    <property type="entry name" value="TPR_rpt"/>
</dbReference>
<dbReference type="Gene3D" id="1.25.40.10">
    <property type="entry name" value="Tetratricopeptide repeat domain"/>
    <property type="match status" value="3"/>
</dbReference>
<feature type="repeat" description="TPR" evidence="4">
    <location>
        <begin position="521"/>
        <end position="554"/>
    </location>
</feature>
<name>A0A0E3LHH9_9EURY</name>
<dbReference type="KEGG" id="mvc:MSVAZ_2032"/>
<dbReference type="STRING" id="1434123.MSVAZ_2032"/>
<organism evidence="6 7">
    <name type="scientific">Methanosarcina vacuolata Z-761</name>
    <dbReference type="NCBI Taxonomy" id="1434123"/>
    <lineage>
        <taxon>Archaea</taxon>
        <taxon>Methanobacteriati</taxon>
        <taxon>Methanobacteriota</taxon>
        <taxon>Stenosarchaea group</taxon>
        <taxon>Methanomicrobia</taxon>
        <taxon>Methanosarcinales</taxon>
        <taxon>Methanosarcinaceae</taxon>
        <taxon>Methanosarcina</taxon>
    </lineage>
</organism>
<keyword evidence="3" id="KW-0677">Repeat</keyword>
<dbReference type="PRINTS" id="PR00364">
    <property type="entry name" value="DISEASERSIST"/>
</dbReference>
<dbReference type="PANTHER" id="PTHR45954:SF1">
    <property type="entry name" value="LD33695P"/>
    <property type="match status" value="1"/>
</dbReference>
<evidence type="ECO:0000313" key="6">
    <source>
        <dbReference type="EMBL" id="AKB44301.1"/>
    </source>
</evidence>
<feature type="repeat" description="TPR" evidence="4">
    <location>
        <begin position="681"/>
        <end position="714"/>
    </location>
</feature>
<dbReference type="InterPro" id="IPR052386">
    <property type="entry name" value="GPSM"/>
</dbReference>
<keyword evidence="4" id="KW-0802">TPR repeat</keyword>
<dbReference type="PANTHER" id="PTHR45954">
    <property type="entry name" value="LD33695P"/>
    <property type="match status" value="1"/>
</dbReference>
<dbReference type="Pfam" id="PF13374">
    <property type="entry name" value="TPR_10"/>
    <property type="match status" value="1"/>
</dbReference>
<dbReference type="InterPro" id="IPR002182">
    <property type="entry name" value="NB-ARC"/>
</dbReference>
<gene>
    <name evidence="6" type="ORF">MSVAZ_2032</name>
</gene>
<dbReference type="Pfam" id="PF00931">
    <property type="entry name" value="NB-ARC"/>
    <property type="match status" value="1"/>
</dbReference>
<dbReference type="GO" id="GO:0005938">
    <property type="term" value="C:cell cortex"/>
    <property type="evidence" value="ECO:0007669"/>
    <property type="project" value="TreeGrafter"/>
</dbReference>
<dbReference type="Gene3D" id="3.40.50.300">
    <property type="entry name" value="P-loop containing nucleotide triphosphate hydrolases"/>
    <property type="match status" value="1"/>
</dbReference>
<dbReference type="GO" id="GO:0005092">
    <property type="term" value="F:GDP-dissociation inhibitor activity"/>
    <property type="evidence" value="ECO:0007669"/>
    <property type="project" value="TreeGrafter"/>
</dbReference>
<dbReference type="HOGENOM" id="CLU_012727_2_0_2"/>
<evidence type="ECO:0000259" key="5">
    <source>
        <dbReference type="Pfam" id="PF00931"/>
    </source>
</evidence>
<feature type="domain" description="NB-ARC" evidence="5">
    <location>
        <begin position="74"/>
        <end position="176"/>
    </location>
</feature>
<dbReference type="GO" id="GO:0043531">
    <property type="term" value="F:ADP binding"/>
    <property type="evidence" value="ECO:0007669"/>
    <property type="project" value="InterPro"/>
</dbReference>
<dbReference type="SUPFAM" id="SSF52540">
    <property type="entry name" value="P-loop containing nucleoside triphosphate hydrolases"/>
    <property type="match status" value="1"/>
</dbReference>
<protein>
    <recommendedName>
        <fullName evidence="5">NB-ARC domain-containing protein</fullName>
    </recommendedName>
</protein>
<dbReference type="GeneID" id="25419046"/>
<feature type="repeat" description="TPR" evidence="4">
    <location>
        <begin position="561"/>
        <end position="594"/>
    </location>
</feature>
<feature type="repeat" description="TPR" evidence="4">
    <location>
        <begin position="481"/>
        <end position="514"/>
    </location>
</feature>
<dbReference type="SMART" id="SM00028">
    <property type="entry name" value="TPR"/>
    <property type="match status" value="10"/>
</dbReference>
<dbReference type="EMBL" id="CP009520">
    <property type="protein sequence ID" value="AKB44301.1"/>
    <property type="molecule type" value="Genomic_DNA"/>
</dbReference>
<dbReference type="Proteomes" id="UP000033096">
    <property type="component" value="Chromosome"/>
</dbReference>
<feature type="repeat" description="TPR" evidence="4">
    <location>
        <begin position="801"/>
        <end position="834"/>
    </location>
</feature>
<dbReference type="RefSeq" id="WP_052727953.1">
    <property type="nucleotide sequence ID" value="NZ_CP009520.1"/>
</dbReference>
<dbReference type="SUPFAM" id="SSF48452">
    <property type="entry name" value="TPR-like"/>
    <property type="match status" value="3"/>
</dbReference>
<dbReference type="AlphaFoldDB" id="A0A0E3LHH9"/>
<dbReference type="PROSITE" id="PS50005">
    <property type="entry name" value="TPR"/>
    <property type="match status" value="6"/>
</dbReference>
<evidence type="ECO:0000256" key="2">
    <source>
        <dbReference type="ARBA" id="ARBA00022490"/>
    </source>
</evidence>
<proteinExistence type="predicted"/>
<reference evidence="6 7" key="1">
    <citation type="submission" date="2014-07" db="EMBL/GenBank/DDBJ databases">
        <title>Methanogenic archaea and the global carbon cycle.</title>
        <authorList>
            <person name="Henriksen J.R."/>
            <person name="Luke J."/>
            <person name="Reinhart S."/>
            <person name="Benedict M.N."/>
            <person name="Youngblut N.D."/>
            <person name="Metcalf M.E."/>
            <person name="Whitaker R.J."/>
            <person name="Metcalf W.W."/>
        </authorList>
    </citation>
    <scope>NUCLEOTIDE SEQUENCE [LARGE SCALE GENOMIC DNA]</scope>
    <source>
        <strain evidence="6 7">Z-761</strain>
    </source>
</reference>
<evidence type="ECO:0000313" key="7">
    <source>
        <dbReference type="Proteomes" id="UP000033096"/>
    </source>
</evidence>
<dbReference type="GO" id="GO:0001965">
    <property type="term" value="F:G-protein alpha-subunit binding"/>
    <property type="evidence" value="ECO:0007669"/>
    <property type="project" value="TreeGrafter"/>
</dbReference>
<evidence type="ECO:0000256" key="4">
    <source>
        <dbReference type="PROSITE-ProRule" id="PRU00339"/>
    </source>
</evidence>
<feature type="repeat" description="TPR" evidence="4">
    <location>
        <begin position="841"/>
        <end position="874"/>
    </location>
</feature>
<dbReference type="Pfam" id="PF13424">
    <property type="entry name" value="TPR_12"/>
    <property type="match status" value="3"/>
</dbReference>
<keyword evidence="2" id="KW-0963">Cytoplasm</keyword>